<accession>A0A6I4HXI6</accession>
<name>A0A6I4HXI6_9SPHI</name>
<proteinExistence type="predicted"/>
<keyword evidence="2" id="KW-1185">Reference proteome</keyword>
<organism evidence="1 2">
    <name type="scientific">Mucilaginibacter ginkgonis</name>
    <dbReference type="NCBI Taxonomy" id="2682091"/>
    <lineage>
        <taxon>Bacteria</taxon>
        <taxon>Pseudomonadati</taxon>
        <taxon>Bacteroidota</taxon>
        <taxon>Sphingobacteriia</taxon>
        <taxon>Sphingobacteriales</taxon>
        <taxon>Sphingobacteriaceae</taxon>
        <taxon>Mucilaginibacter</taxon>
    </lineage>
</organism>
<dbReference type="EMBL" id="CP066775">
    <property type="protein sequence ID" value="QQL51059.1"/>
    <property type="molecule type" value="Genomic_DNA"/>
</dbReference>
<dbReference type="KEGG" id="mgik:GO620_006305"/>
<sequence length="364" mass="41447">MTHSITEAEARHFSSKIFAATGLTIGAKSLKNYSIYITSDFESKAERPSTATLDTLARYVLNAPYTNEVFRKDNEGHFPYWFQYRNEHATHASEAEVVRRPGRSKPVFYLCLAVCVITAVYLVVFRHASLSVKENFANVSNNYLKRHGWVLHNEDKAEWQERDINPGLLTLYTLTGDNWADSTHQPGIKNLLIREVKNDCFETEIQLQDFIPQARWQQAGLLLMEDSVITTKTLRLSLAYNNFFGGYVHPAEIIVQAIVSNPNDVTKPEEIAHVAIANFENIDINIIKKNLSNSALKIIKKGNRYRFLFASGRYQNFAYREVLSKELDIHPKFIALFALQGFGQGSNIVPVKVKSFRLNPIPCN</sequence>
<dbReference type="RefSeq" id="WP_157523634.1">
    <property type="nucleotide sequence ID" value="NZ_CP066775.1"/>
</dbReference>
<dbReference type="Gene3D" id="2.60.120.200">
    <property type="match status" value="1"/>
</dbReference>
<evidence type="ECO:0000313" key="2">
    <source>
        <dbReference type="Proteomes" id="UP000429232"/>
    </source>
</evidence>
<protein>
    <submittedName>
        <fullName evidence="1">Uncharacterized protein</fullName>
    </submittedName>
</protein>
<dbReference type="AlphaFoldDB" id="A0A6I4HXI6"/>
<reference evidence="1 2" key="1">
    <citation type="submission" date="2020-12" db="EMBL/GenBank/DDBJ databases">
        <title>HMF7856_wgs.fasta genome submission.</title>
        <authorList>
            <person name="Kang H."/>
            <person name="Kim H."/>
            <person name="Joh K."/>
        </authorList>
    </citation>
    <scope>NUCLEOTIDE SEQUENCE [LARGE SCALE GENOMIC DNA]</scope>
    <source>
        <strain evidence="1 2">HMF7856</strain>
    </source>
</reference>
<evidence type="ECO:0000313" key="1">
    <source>
        <dbReference type="EMBL" id="QQL51059.1"/>
    </source>
</evidence>
<gene>
    <name evidence="1" type="ORF">GO620_006305</name>
</gene>
<dbReference type="Proteomes" id="UP000429232">
    <property type="component" value="Chromosome"/>
</dbReference>